<evidence type="ECO:0000313" key="1">
    <source>
        <dbReference type="EMBL" id="GGC38713.1"/>
    </source>
</evidence>
<dbReference type="Proteomes" id="UP000602004">
    <property type="component" value="Unassembled WGS sequence"/>
</dbReference>
<proteinExistence type="predicted"/>
<gene>
    <name evidence="1" type="ORF">GCM10011400_26700</name>
</gene>
<sequence>MIENKETATEVIARLYDASKSVNDAIRIVQVNCSPEVFSTFRRGMADVIYELFEKAIVPICRQHPDLIPEGETLDGIKR</sequence>
<accession>A0ABQ1MGQ0</accession>
<organism evidence="1 2">
    <name type="scientific">Paraburkholderia caffeinilytica</name>
    <dbReference type="NCBI Taxonomy" id="1761016"/>
    <lineage>
        <taxon>Bacteria</taxon>
        <taxon>Pseudomonadati</taxon>
        <taxon>Pseudomonadota</taxon>
        <taxon>Betaproteobacteria</taxon>
        <taxon>Burkholderiales</taxon>
        <taxon>Burkholderiaceae</taxon>
        <taxon>Paraburkholderia</taxon>
    </lineage>
</organism>
<comment type="caution">
    <text evidence="1">The sequence shown here is derived from an EMBL/GenBank/DDBJ whole genome shotgun (WGS) entry which is preliminary data.</text>
</comment>
<protein>
    <submittedName>
        <fullName evidence="1">Uncharacterized protein</fullName>
    </submittedName>
</protein>
<reference evidence="2" key="1">
    <citation type="journal article" date="2019" name="Int. J. Syst. Evol. Microbiol.">
        <title>The Global Catalogue of Microorganisms (GCM) 10K type strain sequencing project: providing services to taxonomists for standard genome sequencing and annotation.</title>
        <authorList>
            <consortium name="The Broad Institute Genomics Platform"/>
            <consortium name="The Broad Institute Genome Sequencing Center for Infectious Disease"/>
            <person name="Wu L."/>
            <person name="Ma J."/>
        </authorList>
    </citation>
    <scope>NUCLEOTIDE SEQUENCE [LARGE SCALE GENOMIC DNA]</scope>
    <source>
        <strain evidence="2">CGMCC 1.15103</strain>
    </source>
</reference>
<name>A0ABQ1MGQ0_9BURK</name>
<keyword evidence="2" id="KW-1185">Reference proteome</keyword>
<dbReference type="EMBL" id="BMHL01000004">
    <property type="protein sequence ID" value="GGC38713.1"/>
    <property type="molecule type" value="Genomic_DNA"/>
</dbReference>
<evidence type="ECO:0000313" key="2">
    <source>
        <dbReference type="Proteomes" id="UP000602004"/>
    </source>
</evidence>
<dbReference type="RefSeq" id="WP_115777803.1">
    <property type="nucleotide sequence ID" value="NZ_BMHL01000004.1"/>
</dbReference>